<dbReference type="Gene3D" id="6.10.250.1450">
    <property type="match status" value="1"/>
</dbReference>
<sequence>MPVTVDFKAIQTESMASWQALIESPTPHILIGTATCGKVSGAMSVYDAILAAIERLGIKATVTQVGCFGMCYAEPTMDIALPGMPRISYGFMTPEKAGQIIEDYIVKGDPRADLALCTIGDGLIEGITPFDEMPMLKGQHRIALRNGGHINPLRINHYIARGGYAGLHLALTSLTPQRVIDEVAKSGLRGRGGAGFSTGQKWQFCRDAKGSSKYMICNADEGDPGAFMDRSILEGDPHSVIEGLIIAAYAIGAAEGFIYVRAEYPLAVSTVRHAVEQARELGFLGKNIMGSGFDFDVKIKEGAGAFVCGEETALMAGIEGKRGMPRPRPPFPAQSGLWSKPTTINNVKTLAMVSFILSEGAYRFAGLGTDKSQGTCVFALAGNINHMGLIEVPMGTPLNDVIFKIGGGIPKGKKLKAVQIGGPSGGCIPADLSSTTLDYESLIKSGAIMGSGGLIVMDEGNCMVDVARYFLSFIQAESCGKCTPCRLGTKQMLDILERITKGEGKPEDIPTLEELAKQIKVSSLCALGGTSPNPVLTTLKYFGDEYEAHINEKRCPAGVCKSLIRYSIVNEKCNGCRLCVTACPAKAITFVGKRKPVILDETLCNRCGICRDVCKLDAVAVK</sequence>
<comment type="similarity">
    <text evidence="1">Belongs to the complex I 51 kDa subunit family.</text>
</comment>
<dbReference type="AlphaFoldDB" id="A0A2P5P8Z3"/>
<dbReference type="Pfam" id="PF01512">
    <property type="entry name" value="Complex1_51K"/>
    <property type="match status" value="1"/>
</dbReference>
<feature type="domain" description="4Fe-4S ferredoxin-type" evidence="6">
    <location>
        <begin position="564"/>
        <end position="593"/>
    </location>
</feature>
<comment type="caution">
    <text evidence="7">The sequence shown here is derived from an EMBL/GenBank/DDBJ whole genome shotgun (WGS) entry which is preliminary data.</text>
</comment>
<dbReference type="GO" id="GO:0010181">
    <property type="term" value="F:FMN binding"/>
    <property type="evidence" value="ECO:0007669"/>
    <property type="project" value="InterPro"/>
</dbReference>
<dbReference type="SUPFAM" id="SSF54862">
    <property type="entry name" value="4Fe-4S ferredoxins"/>
    <property type="match status" value="1"/>
</dbReference>
<dbReference type="SMART" id="SM00928">
    <property type="entry name" value="NADH_4Fe-4S"/>
    <property type="match status" value="1"/>
</dbReference>
<dbReference type="PROSITE" id="PS00198">
    <property type="entry name" value="4FE4S_FER_1"/>
    <property type="match status" value="1"/>
</dbReference>
<dbReference type="GO" id="GO:0051539">
    <property type="term" value="F:4 iron, 4 sulfur cluster binding"/>
    <property type="evidence" value="ECO:0007669"/>
    <property type="project" value="UniProtKB-KW"/>
</dbReference>
<gene>
    <name evidence="7" type="ORF">JP09_002550</name>
</gene>
<dbReference type="PANTHER" id="PTHR43578:SF3">
    <property type="entry name" value="NADH-QUINONE OXIDOREDUCTASE SUBUNIT F"/>
    <property type="match status" value="1"/>
</dbReference>
<reference evidence="7 8" key="1">
    <citation type="journal article" date="2017" name="ISME J.">
        <title>Grape pomace compost harbors organohalide-respiring Dehalogenimonas species with novel reductive dehalogenase genes.</title>
        <authorList>
            <person name="Yang Y."/>
            <person name="Higgins S.A."/>
            <person name="Yan J."/>
            <person name="Simsir B."/>
            <person name="Chourey K."/>
            <person name="Iyer R."/>
            <person name="Hettich R.L."/>
            <person name="Baldwin B."/>
            <person name="Ogles D.M."/>
            <person name="Loffler F.E."/>
        </authorList>
    </citation>
    <scope>NUCLEOTIDE SEQUENCE [LARGE SCALE GENOMIC DNA]</scope>
    <source>
        <strain evidence="7 8">GP</strain>
    </source>
</reference>
<keyword evidence="2" id="KW-0004">4Fe-4S</keyword>
<dbReference type="FunFam" id="3.40.50.11540:FF:000001">
    <property type="entry name" value="NADH dehydrogenase [ubiquinone] flavoprotein 1, mitochondrial"/>
    <property type="match status" value="1"/>
</dbReference>
<keyword evidence="8" id="KW-1185">Reference proteome</keyword>
<dbReference type="SUPFAM" id="SSF140490">
    <property type="entry name" value="Nqo1C-terminal domain-like"/>
    <property type="match status" value="1"/>
</dbReference>
<accession>A0A2P5P8Z3</accession>
<dbReference type="InterPro" id="IPR001949">
    <property type="entry name" value="NADH-UbQ_OxRdtase_51kDa_CS"/>
</dbReference>
<dbReference type="Gene3D" id="3.30.70.20">
    <property type="match status" value="1"/>
</dbReference>
<feature type="domain" description="4Fe-4S ferredoxin-type" evidence="6">
    <location>
        <begin position="595"/>
        <end position="622"/>
    </location>
</feature>
<evidence type="ECO:0000256" key="5">
    <source>
        <dbReference type="ARBA" id="ARBA00023014"/>
    </source>
</evidence>
<dbReference type="Pfam" id="PF12838">
    <property type="entry name" value="Fer4_7"/>
    <property type="match status" value="1"/>
</dbReference>
<dbReference type="Pfam" id="PF10589">
    <property type="entry name" value="NADH_4Fe-4S"/>
    <property type="match status" value="1"/>
</dbReference>
<keyword evidence="5" id="KW-0411">Iron-sulfur</keyword>
<dbReference type="SUPFAM" id="SSF142019">
    <property type="entry name" value="Nqo1 FMN-binding domain-like"/>
    <property type="match status" value="1"/>
</dbReference>
<dbReference type="EMBL" id="JQAN02000006">
    <property type="protein sequence ID" value="PPD58772.1"/>
    <property type="molecule type" value="Genomic_DNA"/>
</dbReference>
<dbReference type="PANTHER" id="PTHR43578">
    <property type="entry name" value="NADH-QUINONE OXIDOREDUCTASE SUBUNIT F"/>
    <property type="match status" value="1"/>
</dbReference>
<dbReference type="GO" id="GO:0008137">
    <property type="term" value="F:NADH dehydrogenase (ubiquinone) activity"/>
    <property type="evidence" value="ECO:0007669"/>
    <property type="project" value="InterPro"/>
</dbReference>
<dbReference type="GO" id="GO:0046872">
    <property type="term" value="F:metal ion binding"/>
    <property type="evidence" value="ECO:0007669"/>
    <property type="project" value="UniProtKB-KW"/>
</dbReference>
<dbReference type="OrthoDB" id="9761899at2"/>
<dbReference type="SUPFAM" id="SSF142984">
    <property type="entry name" value="Nqo1 middle domain-like"/>
    <property type="match status" value="1"/>
</dbReference>
<evidence type="ECO:0000256" key="3">
    <source>
        <dbReference type="ARBA" id="ARBA00022723"/>
    </source>
</evidence>
<evidence type="ECO:0000256" key="1">
    <source>
        <dbReference type="ARBA" id="ARBA00007523"/>
    </source>
</evidence>
<dbReference type="InterPro" id="IPR019575">
    <property type="entry name" value="Nuop51_4Fe4S-bd"/>
</dbReference>
<dbReference type="InterPro" id="IPR037225">
    <property type="entry name" value="Nuo51_FMN-bd_sf"/>
</dbReference>
<evidence type="ECO:0000259" key="6">
    <source>
        <dbReference type="PROSITE" id="PS51379"/>
    </source>
</evidence>
<evidence type="ECO:0000313" key="8">
    <source>
        <dbReference type="Proteomes" id="UP000235653"/>
    </source>
</evidence>
<dbReference type="SUPFAM" id="SSF52833">
    <property type="entry name" value="Thioredoxin-like"/>
    <property type="match status" value="1"/>
</dbReference>
<dbReference type="Gene3D" id="3.40.50.11540">
    <property type="entry name" value="NADH-ubiquinone oxidoreductase 51kDa subunit"/>
    <property type="match status" value="1"/>
</dbReference>
<dbReference type="Gene3D" id="3.40.30.10">
    <property type="entry name" value="Glutaredoxin"/>
    <property type="match status" value="1"/>
</dbReference>
<dbReference type="Proteomes" id="UP000235653">
    <property type="component" value="Unassembled WGS sequence"/>
</dbReference>
<protein>
    <submittedName>
        <fullName evidence="7">NADH-quinone oxidoreductase subunit NuoF</fullName>
    </submittedName>
</protein>
<dbReference type="InterPro" id="IPR011538">
    <property type="entry name" value="Nuo51_FMN-bd"/>
</dbReference>
<dbReference type="Gene3D" id="1.20.1440.230">
    <property type="entry name" value="NADH-ubiquinone oxidoreductase 51kDa subunit, iron-sulphur binding domain"/>
    <property type="match status" value="1"/>
</dbReference>
<evidence type="ECO:0000256" key="2">
    <source>
        <dbReference type="ARBA" id="ARBA00022485"/>
    </source>
</evidence>
<dbReference type="InterPro" id="IPR017896">
    <property type="entry name" value="4Fe4S_Fe-S-bd"/>
</dbReference>
<dbReference type="FunFam" id="1.20.1440.230:FF:000001">
    <property type="entry name" value="Mitochondrial NADH dehydrogenase flavoprotein 1"/>
    <property type="match status" value="1"/>
</dbReference>
<evidence type="ECO:0000256" key="4">
    <source>
        <dbReference type="ARBA" id="ARBA00023004"/>
    </source>
</evidence>
<dbReference type="InterPro" id="IPR036249">
    <property type="entry name" value="Thioredoxin-like_sf"/>
</dbReference>
<dbReference type="Gene3D" id="3.10.20.600">
    <property type="match status" value="1"/>
</dbReference>
<dbReference type="CDD" id="cd02980">
    <property type="entry name" value="TRX_Fd_family"/>
    <property type="match status" value="1"/>
</dbReference>
<evidence type="ECO:0000313" key="7">
    <source>
        <dbReference type="EMBL" id="PPD58772.1"/>
    </source>
</evidence>
<dbReference type="InterPro" id="IPR017900">
    <property type="entry name" value="4Fe4S_Fe_S_CS"/>
</dbReference>
<dbReference type="RefSeq" id="WP_102330256.1">
    <property type="nucleotide sequence ID" value="NZ_CP058566.2"/>
</dbReference>
<keyword evidence="3" id="KW-0479">Metal-binding</keyword>
<dbReference type="InterPro" id="IPR037207">
    <property type="entry name" value="Nuop51_4Fe4S-bd_sf"/>
</dbReference>
<name>A0A2P5P8Z3_9CHLR</name>
<keyword evidence="4" id="KW-0408">Iron</keyword>
<organism evidence="7 8">
    <name type="scientific">Dehalogenimonas etheniformans</name>
    <dbReference type="NCBI Taxonomy" id="1536648"/>
    <lineage>
        <taxon>Bacteria</taxon>
        <taxon>Bacillati</taxon>
        <taxon>Chloroflexota</taxon>
        <taxon>Dehalococcoidia</taxon>
        <taxon>Dehalococcoidales</taxon>
        <taxon>Dehalococcoidaceae</taxon>
        <taxon>Dehalogenimonas</taxon>
    </lineage>
</organism>
<dbReference type="PROSITE" id="PS00645">
    <property type="entry name" value="COMPLEX1_51K_2"/>
    <property type="match status" value="1"/>
</dbReference>
<dbReference type="NCBIfam" id="NF010120">
    <property type="entry name" value="PRK13596.1"/>
    <property type="match status" value="1"/>
</dbReference>
<proteinExistence type="inferred from homology"/>
<dbReference type="PROSITE" id="PS51379">
    <property type="entry name" value="4FE4S_FER_2"/>
    <property type="match status" value="2"/>
</dbReference>